<feature type="compositionally biased region" description="Polar residues" evidence="1">
    <location>
        <begin position="407"/>
        <end position="419"/>
    </location>
</feature>
<reference evidence="2" key="1">
    <citation type="submission" date="2020-10" db="EMBL/GenBank/DDBJ databases">
        <authorList>
            <person name="Kusch S."/>
        </authorList>
    </citation>
    <scope>NUCLEOTIDE SEQUENCE</scope>
    <source>
        <strain evidence="2">SwB9</strain>
    </source>
</reference>
<feature type="compositionally biased region" description="Basic and acidic residues" evidence="1">
    <location>
        <begin position="1112"/>
        <end position="1123"/>
    </location>
</feature>
<feature type="compositionally biased region" description="Low complexity" evidence="1">
    <location>
        <begin position="1"/>
        <end position="18"/>
    </location>
</feature>
<proteinExistence type="predicted"/>
<feature type="region of interest" description="Disordered" evidence="1">
    <location>
        <begin position="206"/>
        <end position="239"/>
    </location>
</feature>
<comment type="caution">
    <text evidence="2">The sequence shown here is derived from an EMBL/GenBank/DDBJ whole genome shotgun (WGS) entry which is preliminary data.</text>
</comment>
<feature type="compositionally biased region" description="Basic and acidic residues" evidence="1">
    <location>
        <begin position="21"/>
        <end position="33"/>
    </location>
</feature>
<gene>
    <name evidence="2" type="ORF">SCLTRI_LOCUS3879</name>
</gene>
<feature type="region of interest" description="Disordered" evidence="1">
    <location>
        <begin position="929"/>
        <end position="1062"/>
    </location>
</feature>
<name>A0A8H2VSM5_9HELO</name>
<feature type="region of interest" description="Disordered" evidence="1">
    <location>
        <begin position="283"/>
        <end position="332"/>
    </location>
</feature>
<feature type="compositionally biased region" description="Polar residues" evidence="1">
    <location>
        <begin position="956"/>
        <end position="966"/>
    </location>
</feature>
<dbReference type="EMBL" id="CAJHIA010000011">
    <property type="protein sequence ID" value="CAD6444087.1"/>
    <property type="molecule type" value="Genomic_DNA"/>
</dbReference>
<feature type="compositionally biased region" description="Polar residues" evidence="1">
    <location>
        <begin position="206"/>
        <end position="228"/>
    </location>
</feature>
<feature type="region of interest" description="Disordered" evidence="1">
    <location>
        <begin position="53"/>
        <end position="118"/>
    </location>
</feature>
<feature type="compositionally biased region" description="Gly residues" evidence="1">
    <location>
        <begin position="1094"/>
        <end position="1106"/>
    </location>
</feature>
<feature type="compositionally biased region" description="Polar residues" evidence="1">
    <location>
        <begin position="304"/>
        <end position="318"/>
    </location>
</feature>
<feature type="compositionally biased region" description="Polar residues" evidence="1">
    <location>
        <begin position="1031"/>
        <end position="1049"/>
    </location>
</feature>
<accession>A0A8H2VSM5</accession>
<protein>
    <submittedName>
        <fullName evidence="2">Df15a0fc-d928-4642-9946-bad9a27808fd-CDS</fullName>
    </submittedName>
</protein>
<dbReference type="Proteomes" id="UP000624404">
    <property type="component" value="Unassembled WGS sequence"/>
</dbReference>
<feature type="region of interest" description="Disordered" evidence="1">
    <location>
        <begin position="1"/>
        <end position="33"/>
    </location>
</feature>
<feature type="compositionally biased region" description="Polar residues" evidence="1">
    <location>
        <begin position="53"/>
        <end position="94"/>
    </location>
</feature>
<sequence length="1210" mass="132190">MLRRNSSSRPSRSKSTSSVYPKHDPVDPEESRLHAHAAAMYAFNRAQERNRTTYGDMNGLSRNNSTHQGNQSRSRQQISCTNLDNTGIKRQQSVRFAGPNAVKGRQSTGKRMEPPALTYKPSTATLRPIAMTTNAPVPAVYRPPSRSSSIGKASIGNAPIQDYAAHNYVTNLAFDEYYTQEDDVASTPSSYRRIRKSKSMFSPLSAPSNVFYSNGSPDRTNFSSTPHTQENDAPLRAPKSMSFLRGGRDYFKSSTSSERNDDAVQMARDRFFAQATQQRLREQPSFLFRSKAQRQEKPFRKSVRSSSGKSAATFNSAESVREGGLRAKARKVSQGLKSRLRKVFGRSKEEPVVIPNQQVEAIETHVREYAGQLSPDHESFLDIPRPDEAAFAHVAARVPSLRAIASSQRLRSQSGSIRSFRSDNSDEKSRVTSWTNSTANNTVTSQGLRPPPSRDQRLSIINESGTHISKGAFHRPNVKNQHPTYPAFHRPGYAQPIRPGGVDSARLCSALMKRLDENSPEAILAKSKKASTETLRAEKVPRRSSSFTNPLLQSKQWIRQVPPDCDRSNQCQNQHPQVYHSNNVAFADRTEDLSDQTVGGAHQFNSADLPLYDKRVQNEDDVFSSHPESNHGSSFDQRRCVHSLDSTEGRALANIDALYSPTQDPSGLTPQQVAQRDDPIVPSTKVIREARSTFFGGSTFKIVRVGNTSPYRRALAGSDNSAIASDDSMARRGSPVRSILQTTAHGLAKVRKSSVDDDAYSESVYSRSVGRNISEAMCSDSSVPLSNVRMPLLPVESPSAGGAVIINSTTYRPTHPRQRGDNSGGSIEWKKWMSSEVAKLERPEGKNRVSVSNIERSLSPTPTMPSPYHIAHRREYAQMADDDTDIAQKKMAVGKQPLGLVQQNLLPGNGQVHLKPILKNRSTTSLAENTHVGNNKSFDIPPAPPLPPPIPLRSTLRPTQSKASLKSTSTSQYTPTTPGSVSQTRNPSVNGRNVLQKRLSSATLRSAPTTPNHGVENQSASNRNVLHKRNVSNTTLRSSKSIRSVKSFDTSASASATSPAKLVKRSGRPVYNYTPQSSPGTGIGAAVERQFGSAGLGSANGTGSGTGRRRERAGGRENERAGGPDDGYGVEGCGSMDPNGGLGVDQHQLQLGSKQMVDLFLSSRRRRIASVGTLAGGSMSEDGIGVRKCWCDGGEWWDVSLAVDTGVWNS</sequence>
<feature type="compositionally biased region" description="Polar residues" evidence="1">
    <location>
        <begin position="431"/>
        <end position="447"/>
    </location>
</feature>
<feature type="region of interest" description="Disordered" evidence="1">
    <location>
        <begin position="407"/>
        <end position="457"/>
    </location>
</feature>
<evidence type="ECO:0000313" key="2">
    <source>
        <dbReference type="EMBL" id="CAD6444087.1"/>
    </source>
</evidence>
<feature type="compositionally biased region" description="Low complexity" evidence="1">
    <location>
        <begin position="1050"/>
        <end position="1060"/>
    </location>
</feature>
<feature type="compositionally biased region" description="Pro residues" evidence="1">
    <location>
        <begin position="941"/>
        <end position="951"/>
    </location>
</feature>
<organism evidence="2 3">
    <name type="scientific">Sclerotinia trifoliorum</name>
    <dbReference type="NCBI Taxonomy" id="28548"/>
    <lineage>
        <taxon>Eukaryota</taxon>
        <taxon>Fungi</taxon>
        <taxon>Dikarya</taxon>
        <taxon>Ascomycota</taxon>
        <taxon>Pezizomycotina</taxon>
        <taxon>Leotiomycetes</taxon>
        <taxon>Helotiales</taxon>
        <taxon>Sclerotiniaceae</taxon>
        <taxon>Sclerotinia</taxon>
    </lineage>
</organism>
<feature type="region of interest" description="Disordered" evidence="1">
    <location>
        <begin position="1094"/>
        <end position="1130"/>
    </location>
</feature>
<feature type="compositionally biased region" description="Low complexity" evidence="1">
    <location>
        <begin position="967"/>
        <end position="980"/>
    </location>
</feature>
<evidence type="ECO:0000313" key="3">
    <source>
        <dbReference type="Proteomes" id="UP000624404"/>
    </source>
</evidence>
<evidence type="ECO:0000256" key="1">
    <source>
        <dbReference type="SAM" id="MobiDB-lite"/>
    </source>
</evidence>
<dbReference type="OrthoDB" id="206201at2759"/>
<dbReference type="AlphaFoldDB" id="A0A8H2VSM5"/>
<feature type="compositionally biased region" description="Basic and acidic residues" evidence="1">
    <location>
        <begin position="420"/>
        <end position="430"/>
    </location>
</feature>
<keyword evidence="3" id="KW-1185">Reference proteome</keyword>
<feature type="compositionally biased region" description="Polar residues" evidence="1">
    <location>
        <begin position="981"/>
        <end position="1024"/>
    </location>
</feature>